<dbReference type="CDD" id="cd24015">
    <property type="entry name" value="ASKHA_NBD_PanK-III"/>
    <property type="match status" value="1"/>
</dbReference>
<feature type="binding site" evidence="16">
    <location>
        <position position="132"/>
    </location>
    <ligand>
        <name>ATP</name>
        <dbReference type="ChEBI" id="CHEBI:30616"/>
    </ligand>
</feature>
<evidence type="ECO:0000256" key="11">
    <source>
        <dbReference type="ARBA" id="ARBA00022840"/>
    </source>
</evidence>
<comment type="cofactor">
    <cofactor evidence="16">
        <name>NH4(+)</name>
        <dbReference type="ChEBI" id="CHEBI:28938"/>
    </cofactor>
    <cofactor evidence="16">
        <name>K(+)</name>
        <dbReference type="ChEBI" id="CHEBI:29103"/>
    </cofactor>
    <text evidence="16">A monovalent cation. Ammonium or potassium.</text>
</comment>
<feature type="binding site" evidence="16">
    <location>
        <begin position="106"/>
        <end position="109"/>
    </location>
    <ligand>
        <name>substrate</name>
    </ligand>
</feature>
<accession>A0A1M5EE77</accession>
<evidence type="ECO:0000313" key="17">
    <source>
        <dbReference type="EMBL" id="SHF77487.1"/>
    </source>
</evidence>
<evidence type="ECO:0000256" key="15">
    <source>
        <dbReference type="ARBA" id="ARBA00040883"/>
    </source>
</evidence>
<organism evidence="17 18">
    <name type="scientific">Salegentibacter echinorum</name>
    <dbReference type="NCBI Taxonomy" id="1073325"/>
    <lineage>
        <taxon>Bacteria</taxon>
        <taxon>Pseudomonadati</taxon>
        <taxon>Bacteroidota</taxon>
        <taxon>Flavobacteriia</taxon>
        <taxon>Flavobacteriales</taxon>
        <taxon>Flavobacteriaceae</taxon>
        <taxon>Salegentibacter</taxon>
    </lineage>
</organism>
<feature type="binding site" evidence="16">
    <location>
        <begin position="18"/>
        <end position="25"/>
    </location>
    <ligand>
        <name>ATP</name>
        <dbReference type="ChEBI" id="CHEBI:30616"/>
    </ligand>
</feature>
<proteinExistence type="inferred from homology"/>
<keyword evidence="7 16" id="KW-0963">Cytoplasm</keyword>
<evidence type="ECO:0000256" key="12">
    <source>
        <dbReference type="ARBA" id="ARBA00022958"/>
    </source>
</evidence>
<reference evidence="18" key="1">
    <citation type="submission" date="2016-11" db="EMBL/GenBank/DDBJ databases">
        <authorList>
            <person name="Varghese N."/>
            <person name="Submissions S."/>
        </authorList>
    </citation>
    <scope>NUCLEOTIDE SEQUENCE [LARGE SCALE GENOMIC DNA]</scope>
    <source>
        <strain evidence="18">DSM 24579</strain>
    </source>
</reference>
<dbReference type="GO" id="GO:0005737">
    <property type="term" value="C:cytoplasm"/>
    <property type="evidence" value="ECO:0007669"/>
    <property type="project" value="UniProtKB-SubCell"/>
</dbReference>
<keyword evidence="8 16" id="KW-0808">Transferase</keyword>
<dbReference type="SUPFAM" id="SSF53067">
    <property type="entry name" value="Actin-like ATPase domain"/>
    <property type="match status" value="2"/>
</dbReference>
<dbReference type="AlphaFoldDB" id="A0A1M5EE77"/>
<comment type="cofactor">
    <cofactor evidence="2">
        <name>K(+)</name>
        <dbReference type="ChEBI" id="CHEBI:29103"/>
    </cofactor>
</comment>
<comment type="subcellular location">
    <subcellularLocation>
        <location evidence="3 16">Cytoplasm</location>
    </subcellularLocation>
</comment>
<keyword evidence="12 16" id="KW-0630">Potassium</keyword>
<dbReference type="EC" id="2.7.1.33" evidence="6 16"/>
<dbReference type="PANTHER" id="PTHR34265">
    <property type="entry name" value="TYPE III PANTOTHENATE KINASE"/>
    <property type="match status" value="1"/>
</dbReference>
<dbReference type="EMBL" id="FQVT01000002">
    <property type="protein sequence ID" value="SHF77487.1"/>
    <property type="molecule type" value="Genomic_DNA"/>
</dbReference>
<keyword evidence="11 16" id="KW-0067">ATP-binding</keyword>
<dbReference type="Pfam" id="PF03309">
    <property type="entry name" value="Pan_kinase"/>
    <property type="match status" value="1"/>
</dbReference>
<feature type="binding site" evidence="16">
    <location>
        <position position="129"/>
    </location>
    <ligand>
        <name>K(+)</name>
        <dbReference type="ChEBI" id="CHEBI:29103"/>
    </ligand>
</feature>
<dbReference type="GO" id="GO:0004594">
    <property type="term" value="F:pantothenate kinase activity"/>
    <property type="evidence" value="ECO:0007669"/>
    <property type="project" value="UniProtKB-UniRule"/>
</dbReference>
<keyword evidence="10 16" id="KW-0418">Kinase</keyword>
<evidence type="ECO:0000256" key="3">
    <source>
        <dbReference type="ARBA" id="ARBA00004496"/>
    </source>
</evidence>
<dbReference type="HAMAP" id="MF_01274">
    <property type="entry name" value="Pantothen_kinase_3"/>
    <property type="match status" value="1"/>
</dbReference>
<feature type="binding site" evidence="16">
    <location>
        <position position="99"/>
    </location>
    <ligand>
        <name>substrate</name>
    </ligand>
</feature>
<dbReference type="STRING" id="1073325.SAMN05444483_102340"/>
<evidence type="ECO:0000256" key="8">
    <source>
        <dbReference type="ARBA" id="ARBA00022679"/>
    </source>
</evidence>
<evidence type="ECO:0000256" key="16">
    <source>
        <dbReference type="HAMAP-Rule" id="MF_01274"/>
    </source>
</evidence>
<evidence type="ECO:0000256" key="9">
    <source>
        <dbReference type="ARBA" id="ARBA00022741"/>
    </source>
</evidence>
<evidence type="ECO:0000256" key="2">
    <source>
        <dbReference type="ARBA" id="ARBA00001958"/>
    </source>
</evidence>
<dbReference type="GO" id="GO:0046872">
    <property type="term" value="F:metal ion binding"/>
    <property type="evidence" value="ECO:0007669"/>
    <property type="project" value="UniProtKB-KW"/>
</dbReference>
<keyword evidence="13 16" id="KW-0173">Coenzyme A biosynthesis</keyword>
<evidence type="ECO:0000256" key="1">
    <source>
        <dbReference type="ARBA" id="ARBA00001206"/>
    </source>
</evidence>
<comment type="pathway">
    <text evidence="4 16">Cofactor biosynthesis; coenzyme A biosynthesis; CoA from (R)-pantothenate: step 1/5.</text>
</comment>
<dbReference type="PANTHER" id="PTHR34265:SF1">
    <property type="entry name" value="TYPE III PANTOTHENATE KINASE"/>
    <property type="match status" value="1"/>
</dbReference>
<comment type="similarity">
    <text evidence="14 16">Belongs to the type III pantothenate kinase family.</text>
</comment>
<dbReference type="InterPro" id="IPR043129">
    <property type="entry name" value="ATPase_NBD"/>
</dbReference>
<dbReference type="NCBIfam" id="NF009853">
    <property type="entry name" value="PRK13320.1-5"/>
    <property type="match status" value="1"/>
</dbReference>
<dbReference type="NCBIfam" id="TIGR00671">
    <property type="entry name" value="baf"/>
    <property type="match status" value="1"/>
</dbReference>
<evidence type="ECO:0000256" key="4">
    <source>
        <dbReference type="ARBA" id="ARBA00005225"/>
    </source>
</evidence>
<keyword evidence="18" id="KW-1185">Reference proteome</keyword>
<evidence type="ECO:0000256" key="6">
    <source>
        <dbReference type="ARBA" id="ARBA00012102"/>
    </source>
</evidence>
<gene>
    <name evidence="16" type="primary">coaX</name>
    <name evidence="17" type="ORF">SAMN05444483_102340</name>
</gene>
<evidence type="ECO:0000313" key="18">
    <source>
        <dbReference type="Proteomes" id="UP000183945"/>
    </source>
</evidence>
<dbReference type="GO" id="GO:0005524">
    <property type="term" value="F:ATP binding"/>
    <property type="evidence" value="ECO:0007669"/>
    <property type="project" value="UniProtKB-UniRule"/>
</dbReference>
<dbReference type="Gene3D" id="3.30.420.40">
    <property type="match status" value="2"/>
</dbReference>
<comment type="catalytic activity">
    <reaction evidence="1 16">
        <text>(R)-pantothenate + ATP = (R)-4'-phosphopantothenate + ADP + H(+)</text>
        <dbReference type="Rhea" id="RHEA:16373"/>
        <dbReference type="ChEBI" id="CHEBI:10986"/>
        <dbReference type="ChEBI" id="CHEBI:15378"/>
        <dbReference type="ChEBI" id="CHEBI:29032"/>
        <dbReference type="ChEBI" id="CHEBI:30616"/>
        <dbReference type="ChEBI" id="CHEBI:456216"/>
        <dbReference type="EC" id="2.7.1.33"/>
    </reaction>
</comment>
<dbReference type="InterPro" id="IPR004619">
    <property type="entry name" value="Type_III_PanK"/>
</dbReference>
<feature type="binding site" evidence="16">
    <location>
        <position position="184"/>
    </location>
    <ligand>
        <name>substrate</name>
    </ligand>
</feature>
<evidence type="ECO:0000256" key="13">
    <source>
        <dbReference type="ARBA" id="ARBA00022993"/>
    </source>
</evidence>
<sequence length="255" mass="28940">MLLYISRQNDFYMNLIVDVGNSLVKIAVFQRYKHLKTFWASLEEFPKKFQEIKKEYPEIRFSILASVVKDTFHIEKVLKNETQLFVLDEKIDLPFTNKYATPNTLGKDRIALVAAGAKQFKENNLLVIDAGTCITFDFKNDQNEYLGGAISPGIEMRFKALHNFTDNLPFVEFVGEAHLIGDSTHSSILSGVVNGVVAEIDGLVDRYKTENKYLTVILTGGNAQFLLKRVKNSIFANPNFLLEGLNYILESNKTQ</sequence>
<keyword evidence="16" id="KW-0479">Metal-binding</keyword>
<keyword evidence="9 16" id="KW-0547">Nucleotide-binding</keyword>
<name>A0A1M5EE77_SALEC</name>
<evidence type="ECO:0000256" key="10">
    <source>
        <dbReference type="ARBA" id="ARBA00022777"/>
    </source>
</evidence>
<comment type="subunit">
    <text evidence="5 16">Homodimer.</text>
</comment>
<evidence type="ECO:0000256" key="5">
    <source>
        <dbReference type="ARBA" id="ARBA00011738"/>
    </source>
</evidence>
<dbReference type="Proteomes" id="UP000183945">
    <property type="component" value="Unassembled WGS sequence"/>
</dbReference>
<protein>
    <recommendedName>
        <fullName evidence="15 16">Type III pantothenate kinase</fullName>
        <ecNumber evidence="6 16">2.7.1.33</ecNumber>
    </recommendedName>
    <alternativeName>
        <fullName evidence="16">PanK-III</fullName>
    </alternativeName>
    <alternativeName>
        <fullName evidence="16">Pantothenic acid kinase</fullName>
    </alternativeName>
</protein>
<dbReference type="UniPathway" id="UPA00241">
    <property type="reaction ID" value="UER00352"/>
</dbReference>
<feature type="active site" description="Proton acceptor" evidence="16">
    <location>
        <position position="108"/>
    </location>
</feature>
<evidence type="ECO:0000256" key="7">
    <source>
        <dbReference type="ARBA" id="ARBA00022490"/>
    </source>
</evidence>
<comment type="function">
    <text evidence="16">Catalyzes the phosphorylation of pantothenate (Pan), the first step in CoA biosynthesis.</text>
</comment>
<dbReference type="GO" id="GO:0015937">
    <property type="term" value="P:coenzyme A biosynthetic process"/>
    <property type="evidence" value="ECO:0007669"/>
    <property type="project" value="UniProtKB-UniRule"/>
</dbReference>
<evidence type="ECO:0000256" key="14">
    <source>
        <dbReference type="ARBA" id="ARBA00038036"/>
    </source>
</evidence>